<feature type="region of interest" description="Disordered" evidence="22">
    <location>
        <begin position="790"/>
        <end position="857"/>
    </location>
</feature>
<evidence type="ECO:0000256" key="4">
    <source>
        <dbReference type="ARBA" id="ARBA00022525"/>
    </source>
</evidence>
<evidence type="ECO:0000256" key="6">
    <source>
        <dbReference type="ARBA" id="ARBA00022536"/>
    </source>
</evidence>
<dbReference type="SUPFAM" id="SSF82671">
    <property type="entry name" value="SEA domain"/>
    <property type="match status" value="2"/>
</dbReference>
<feature type="compositionally biased region" description="Low complexity" evidence="22">
    <location>
        <begin position="332"/>
        <end position="345"/>
    </location>
</feature>
<evidence type="ECO:0000256" key="21">
    <source>
        <dbReference type="PROSITE-ProRule" id="PRU00076"/>
    </source>
</evidence>
<feature type="domain" description="SEA" evidence="23">
    <location>
        <begin position="1884"/>
        <end position="1997"/>
    </location>
</feature>
<feature type="compositionally biased region" description="Basic and acidic residues" evidence="22">
    <location>
        <begin position="840"/>
        <end position="849"/>
    </location>
</feature>
<feature type="compositionally biased region" description="Low complexity" evidence="22">
    <location>
        <begin position="1588"/>
        <end position="1604"/>
    </location>
</feature>
<accession>A0A6A4RX05</accession>
<dbReference type="PANTHER" id="PTHR12199">
    <property type="entry name" value="INTERPHOTORECEPTOR MATRIX PROTEOGLYCAN"/>
    <property type="match status" value="1"/>
</dbReference>
<organism evidence="27 28">
    <name type="scientific">Scophthalmus maximus</name>
    <name type="common">Turbot</name>
    <name type="synonym">Psetta maxima</name>
    <dbReference type="NCBI Taxonomy" id="52904"/>
    <lineage>
        <taxon>Eukaryota</taxon>
        <taxon>Metazoa</taxon>
        <taxon>Chordata</taxon>
        <taxon>Craniata</taxon>
        <taxon>Vertebrata</taxon>
        <taxon>Euteleostomi</taxon>
        <taxon>Actinopterygii</taxon>
        <taxon>Neopterygii</taxon>
        <taxon>Teleostei</taxon>
        <taxon>Neoteleostei</taxon>
        <taxon>Acanthomorphata</taxon>
        <taxon>Carangaria</taxon>
        <taxon>Pleuronectiformes</taxon>
        <taxon>Pleuronectoidei</taxon>
        <taxon>Scophthalmidae</taxon>
        <taxon>Scophthalmus</taxon>
    </lineage>
</organism>
<feature type="region of interest" description="Disordered" evidence="22">
    <location>
        <begin position="1555"/>
        <end position="1619"/>
    </location>
</feature>
<dbReference type="InterPro" id="IPR036364">
    <property type="entry name" value="SEA_dom_sf"/>
</dbReference>
<feature type="domain" description="Fibronectin type-III" evidence="26">
    <location>
        <begin position="2456"/>
        <end position="2556"/>
    </location>
</feature>
<evidence type="ECO:0000256" key="13">
    <source>
        <dbReference type="ARBA" id="ARBA00022989"/>
    </source>
</evidence>
<dbReference type="Pfam" id="PF00041">
    <property type="entry name" value="fn3"/>
    <property type="match status" value="2"/>
</dbReference>
<feature type="compositionally biased region" description="Acidic residues" evidence="22">
    <location>
        <begin position="1665"/>
        <end position="1691"/>
    </location>
</feature>
<keyword evidence="5" id="KW-0272">Extracellular matrix</keyword>
<evidence type="ECO:0000259" key="26">
    <source>
        <dbReference type="PROSITE" id="PS50853"/>
    </source>
</evidence>
<evidence type="ECO:0000313" key="28">
    <source>
        <dbReference type="Proteomes" id="UP000438429"/>
    </source>
</evidence>
<feature type="compositionally biased region" description="Basic and acidic residues" evidence="22">
    <location>
        <begin position="262"/>
        <end position="274"/>
    </location>
</feature>
<dbReference type="Gene3D" id="2.60.40.10">
    <property type="entry name" value="Immunoglobulins"/>
    <property type="match status" value="2"/>
</dbReference>
<dbReference type="GO" id="GO:0006508">
    <property type="term" value="P:proteolysis"/>
    <property type="evidence" value="ECO:0007669"/>
    <property type="project" value="UniProtKB-KW"/>
</dbReference>
<dbReference type="InterPro" id="IPR039861">
    <property type="entry name" value="IMPG"/>
</dbReference>
<keyword evidence="9" id="KW-0812">Transmembrane</keyword>
<evidence type="ECO:0000256" key="22">
    <source>
        <dbReference type="SAM" id="MobiDB-lite"/>
    </source>
</evidence>
<dbReference type="InterPro" id="IPR013783">
    <property type="entry name" value="Ig-like_fold"/>
</dbReference>
<dbReference type="InterPro" id="IPR000082">
    <property type="entry name" value="SEA_dom"/>
</dbReference>
<feature type="compositionally biased region" description="Basic and acidic residues" evidence="22">
    <location>
        <begin position="227"/>
        <end position="237"/>
    </location>
</feature>
<evidence type="ECO:0000256" key="10">
    <source>
        <dbReference type="ARBA" id="ARBA00022729"/>
    </source>
</evidence>
<evidence type="ECO:0000256" key="19">
    <source>
        <dbReference type="ARBA" id="ARBA00074164"/>
    </source>
</evidence>
<evidence type="ECO:0000256" key="14">
    <source>
        <dbReference type="ARBA" id="ARBA00023136"/>
    </source>
</evidence>
<dbReference type="Pfam" id="PF01390">
    <property type="entry name" value="SEA"/>
    <property type="match status" value="2"/>
</dbReference>
<keyword evidence="8" id="KW-0358">Heparin-binding</keyword>
<feature type="region of interest" description="Disordered" evidence="22">
    <location>
        <begin position="129"/>
        <end position="176"/>
    </location>
</feature>
<evidence type="ECO:0000256" key="5">
    <source>
        <dbReference type="ARBA" id="ARBA00022530"/>
    </source>
</evidence>
<feature type="region of interest" description="Disordered" evidence="22">
    <location>
        <begin position="622"/>
        <end position="672"/>
    </location>
</feature>
<keyword evidence="13" id="KW-1133">Transmembrane helix</keyword>
<feature type="disulfide bond" evidence="21">
    <location>
        <begin position="2006"/>
        <end position="2023"/>
    </location>
</feature>
<dbReference type="PROSITE" id="PS50026">
    <property type="entry name" value="EGF_3"/>
    <property type="match status" value="1"/>
</dbReference>
<dbReference type="GO" id="GO:0008234">
    <property type="term" value="F:cysteine-type peptidase activity"/>
    <property type="evidence" value="ECO:0007669"/>
    <property type="project" value="InterPro"/>
</dbReference>
<keyword evidence="12" id="KW-0378">Hydrolase</keyword>
<feature type="compositionally biased region" description="Basic and acidic residues" evidence="22">
    <location>
        <begin position="622"/>
        <end position="656"/>
    </location>
</feature>
<dbReference type="Proteomes" id="UP000438429">
    <property type="component" value="Unassembled WGS sequence"/>
</dbReference>
<dbReference type="PROSITE" id="PS50853">
    <property type="entry name" value="FN3"/>
    <property type="match status" value="2"/>
</dbReference>
<evidence type="ECO:0000256" key="17">
    <source>
        <dbReference type="ARBA" id="ARBA00023273"/>
    </source>
</evidence>
<evidence type="ECO:0000256" key="3">
    <source>
        <dbReference type="ARBA" id="ARBA00005234"/>
    </source>
</evidence>
<dbReference type="GO" id="GO:0005540">
    <property type="term" value="F:hyaluronic acid binding"/>
    <property type="evidence" value="ECO:0007669"/>
    <property type="project" value="TreeGrafter"/>
</dbReference>
<dbReference type="GO" id="GO:0008201">
    <property type="term" value="F:heparin binding"/>
    <property type="evidence" value="ECO:0007669"/>
    <property type="project" value="UniProtKB-KW"/>
</dbReference>
<keyword evidence="15 21" id="KW-1015">Disulfide bond</keyword>
<dbReference type="Gene3D" id="3.30.70.960">
    <property type="entry name" value="SEA domain"/>
    <property type="match status" value="2"/>
</dbReference>
<evidence type="ECO:0000256" key="1">
    <source>
        <dbReference type="ARBA" id="ARBA00004451"/>
    </source>
</evidence>
<evidence type="ECO:0000256" key="12">
    <source>
        <dbReference type="ARBA" id="ARBA00022801"/>
    </source>
</evidence>
<feature type="region of interest" description="Disordered" evidence="22">
    <location>
        <begin position="227"/>
        <end position="279"/>
    </location>
</feature>
<feature type="region of interest" description="Disordered" evidence="22">
    <location>
        <begin position="2857"/>
        <end position="2876"/>
    </location>
</feature>
<keyword evidence="4" id="KW-0964">Secreted</keyword>
<feature type="compositionally biased region" description="Low complexity" evidence="22">
    <location>
        <begin position="1512"/>
        <end position="1521"/>
    </location>
</feature>
<dbReference type="Gene3D" id="3.40.395.10">
    <property type="entry name" value="Adenoviral Proteinase, Chain A"/>
    <property type="match status" value="1"/>
</dbReference>
<keyword evidence="17" id="KW-0966">Cell projection</keyword>
<keyword evidence="16" id="KW-0325">Glycoprotein</keyword>
<evidence type="ECO:0000256" key="8">
    <source>
        <dbReference type="ARBA" id="ARBA00022674"/>
    </source>
</evidence>
<dbReference type="InterPro" id="IPR003653">
    <property type="entry name" value="Peptidase_C48_C"/>
</dbReference>
<feature type="region of interest" description="Disordered" evidence="22">
    <location>
        <begin position="322"/>
        <end position="353"/>
    </location>
</feature>
<evidence type="ECO:0000256" key="11">
    <source>
        <dbReference type="ARBA" id="ARBA00022737"/>
    </source>
</evidence>
<feature type="domain" description="Fibronectin type-III" evidence="26">
    <location>
        <begin position="2787"/>
        <end position="2878"/>
    </location>
</feature>
<evidence type="ECO:0000256" key="7">
    <source>
        <dbReference type="ARBA" id="ARBA00022670"/>
    </source>
</evidence>
<dbReference type="EMBL" id="VEVO01000019">
    <property type="protein sequence ID" value="KAF0026643.1"/>
    <property type="molecule type" value="Genomic_DNA"/>
</dbReference>
<dbReference type="InterPro" id="IPR003961">
    <property type="entry name" value="FN3_dom"/>
</dbReference>
<feature type="region of interest" description="Disordered" evidence="22">
    <location>
        <begin position="1662"/>
        <end position="1817"/>
    </location>
</feature>
<keyword evidence="11" id="KW-0677">Repeat</keyword>
<comment type="caution">
    <text evidence="27">The sequence shown here is derived from an EMBL/GenBank/DDBJ whole genome shotgun (WGS) entry which is preliminary data.</text>
</comment>
<dbReference type="SMART" id="SM00060">
    <property type="entry name" value="FN3"/>
    <property type="match status" value="2"/>
</dbReference>
<dbReference type="PROSITE" id="PS01186">
    <property type="entry name" value="EGF_2"/>
    <property type="match status" value="1"/>
</dbReference>
<protein>
    <recommendedName>
        <fullName evidence="19">Interphotoreceptor matrix proteoglycan 2</fullName>
    </recommendedName>
    <alternativeName>
        <fullName evidence="20">Sialoprotein associated with cones and rods proteoglycan</fullName>
    </alternativeName>
</protein>
<feature type="domain" description="Ubiquitin-like protease family profile" evidence="25">
    <location>
        <begin position="706"/>
        <end position="943"/>
    </location>
</feature>
<keyword evidence="6 21" id="KW-0245">EGF-like domain</keyword>
<name>A0A6A4RX05_SCOMX</name>
<feature type="compositionally biased region" description="Polar residues" evidence="22">
    <location>
        <begin position="659"/>
        <end position="672"/>
    </location>
</feature>
<evidence type="ECO:0000256" key="9">
    <source>
        <dbReference type="ARBA" id="ARBA00022692"/>
    </source>
</evidence>
<evidence type="ECO:0000256" key="15">
    <source>
        <dbReference type="ARBA" id="ARBA00023157"/>
    </source>
</evidence>
<dbReference type="InterPro" id="IPR038765">
    <property type="entry name" value="Papain-like_cys_pep_sf"/>
</dbReference>
<keyword evidence="14" id="KW-0472">Membrane</keyword>
<dbReference type="Pfam" id="PF02902">
    <property type="entry name" value="Peptidase_C48"/>
    <property type="match status" value="2"/>
</dbReference>
<evidence type="ECO:0000259" key="25">
    <source>
        <dbReference type="PROSITE" id="PS50600"/>
    </source>
</evidence>
<feature type="region of interest" description="Disordered" evidence="22">
    <location>
        <begin position="1512"/>
        <end position="1533"/>
    </location>
</feature>
<gene>
    <name evidence="27" type="ORF">F2P81_021380</name>
</gene>
<dbReference type="SUPFAM" id="SSF49265">
    <property type="entry name" value="Fibronectin type III"/>
    <property type="match status" value="1"/>
</dbReference>
<feature type="region of interest" description="Disordered" evidence="22">
    <location>
        <begin position="2769"/>
        <end position="2788"/>
    </location>
</feature>
<dbReference type="InterPro" id="IPR000742">
    <property type="entry name" value="EGF"/>
</dbReference>
<dbReference type="InterPro" id="IPR049109">
    <property type="entry name" value="TARSH/FNDC1_C"/>
</dbReference>
<dbReference type="PROSITE" id="PS50600">
    <property type="entry name" value="ULP_PROTEASE"/>
    <property type="match status" value="1"/>
</dbReference>
<keyword evidence="10" id="KW-0732">Signal</keyword>
<evidence type="ECO:0000256" key="16">
    <source>
        <dbReference type="ARBA" id="ARBA00023180"/>
    </source>
</evidence>
<keyword evidence="7" id="KW-0645">Protease</keyword>
<feature type="domain" description="SEA" evidence="23">
    <location>
        <begin position="1280"/>
        <end position="1397"/>
    </location>
</feature>
<feature type="region of interest" description="Disordered" evidence="22">
    <location>
        <begin position="579"/>
        <end position="606"/>
    </location>
</feature>
<feature type="compositionally biased region" description="Polar residues" evidence="22">
    <location>
        <begin position="579"/>
        <end position="588"/>
    </location>
</feature>
<feature type="compositionally biased region" description="Polar residues" evidence="22">
    <location>
        <begin position="815"/>
        <end position="839"/>
    </location>
</feature>
<dbReference type="PANTHER" id="PTHR12199:SF4">
    <property type="entry name" value="INTERPHOTORECEPTOR MATRIX PROTEOGLYCAN 2"/>
    <property type="match status" value="1"/>
</dbReference>
<evidence type="ECO:0000256" key="20">
    <source>
        <dbReference type="ARBA" id="ARBA00080162"/>
    </source>
</evidence>
<evidence type="ECO:0000259" key="24">
    <source>
        <dbReference type="PROSITE" id="PS50026"/>
    </source>
</evidence>
<dbReference type="GO" id="GO:0033165">
    <property type="term" value="C:interphotoreceptor matrix"/>
    <property type="evidence" value="ECO:0007669"/>
    <property type="project" value="UniProtKB-SubCell"/>
</dbReference>
<dbReference type="CDD" id="cd00063">
    <property type="entry name" value="FN3"/>
    <property type="match status" value="2"/>
</dbReference>
<evidence type="ECO:0000259" key="23">
    <source>
        <dbReference type="PROSITE" id="PS50024"/>
    </source>
</evidence>
<dbReference type="Pfam" id="PF21731">
    <property type="entry name" value="TARSH_C"/>
    <property type="match status" value="1"/>
</dbReference>
<feature type="compositionally biased region" description="Polar residues" evidence="22">
    <location>
        <begin position="1784"/>
        <end position="1793"/>
    </location>
</feature>
<comment type="subcellular location">
    <subcellularLocation>
        <location evidence="18">Photoreceptor inner segment membrane</location>
        <topology evidence="18">Single-pass type I membrane protein</topology>
    </subcellularLocation>
    <subcellularLocation>
        <location evidence="1">Photoreceptor outer segment membrane</location>
        <topology evidence="1">Single-pass type I membrane protein</topology>
    </subcellularLocation>
    <subcellularLocation>
        <location evidence="2">Secreted</location>
        <location evidence="2">Extracellular space</location>
        <location evidence="2">Extracellular matrix</location>
        <location evidence="2">Interphotoreceptor matrix</location>
    </subcellularLocation>
</comment>
<feature type="compositionally biased region" description="Basic and acidic residues" evidence="22">
    <location>
        <begin position="129"/>
        <end position="146"/>
    </location>
</feature>
<evidence type="ECO:0000313" key="27">
    <source>
        <dbReference type="EMBL" id="KAF0026643.1"/>
    </source>
</evidence>
<reference evidence="27 28" key="1">
    <citation type="submission" date="2019-06" db="EMBL/GenBank/DDBJ databases">
        <title>Draft genomes of female and male turbot (Scophthalmus maximus).</title>
        <authorList>
            <person name="Xu H."/>
            <person name="Xu X.-W."/>
            <person name="Shao C."/>
            <person name="Chen S."/>
        </authorList>
    </citation>
    <scope>NUCLEOTIDE SEQUENCE [LARGE SCALE GENOMIC DNA]</scope>
    <source>
        <strain evidence="27">Ysfricsl-2016a</strain>
        <tissue evidence="27">Blood</tissue>
    </source>
</reference>
<evidence type="ECO:0000256" key="18">
    <source>
        <dbReference type="ARBA" id="ARBA00060509"/>
    </source>
</evidence>
<dbReference type="GO" id="GO:0007601">
    <property type="term" value="P:visual perception"/>
    <property type="evidence" value="ECO:0007669"/>
    <property type="project" value="InterPro"/>
</dbReference>
<sequence length="3018" mass="336832">MSSQTDLDDDELNVLAKSWTMMEQRRALTIPFSVDEDKLVSWKTFAGCKLRHCDSQHKNRSVLFDHNHETLITLEMARRKPCVVLTDVLKTEQGKTHMERIKLSHSLGNGGQMSSTRIERSWCREEPPICREQRSSQREAKRDKSTTPRHIQNSTSSSSQRSSFRKRLQAVDDKEENHDIEEVIIGKSNGTGYKFAEVVDCGLSVSWEPVENTGGCDEFSAASIKDRWTDPERKEGQHSVNRKRKDAGSQYNGTTSPKRHRESVLRLTGEDGRDGGLAPARACLEEDGDLESLDRSIVQFTVGGDDGTDVLVPIINPNLEAEDVTGTRRRSLSSSQDSSAKTSGTPEPIVLSSDDEESAIIARHRSPTVHTLVTVEDVGKQGQLSQEAVIAQEDPDKQDMQLADQEIIIPLTDTTEQAEVMLTFERKALWRYSVWEEREMEMRELHFQGDEEPAPAAVLLFCVTEAAAAAVQRDLCKLCVEQGGTTNTNTGKASPFILLMLKYPLEGMEGALLRSLLEIDCLNSLTHEQSIAPVGEDRFGCWEDLDSPVLSLDESIELIRRTGLDSHLLFLLGLESTNSTGMNSGQDGSHSDRDEGNNSPGRNCLDVGLHKKTVSELEVAKELEVAPEQEKALEQETGKQVKAEEDQKEQELEHPSEVNGYQPSSSAKSQVKQYPHQMMQSFPCCIESYERVQLIQFPPPPLKGGITVTMEDLQCLDSGQFLNDVIIDFYLKFLLHNASAAVAERSHIFSSFFYKQLTRRDNASEGVSSDSAHWYLVVICFPGLHEPKCEARPGPDSQTATSHEGSDESQDQDEAQTPKSPNHNMETPPTLNPSDTVATETEKAKDESTKVAPPGPVNCTEKTFQKKVVCKRPCILIMDSLKISLHERVFKLLREYLQSEWEVRRGSSREFCTDQMKSSHCQVPLQDNSSDCGLYLLQYVESFLKDPVVHFDLPLHLQRWFPRQQVRRKRDEIRDLHCSSNFLASSSKRLRDHLPIYLSQELSSPHHGTHLSSAAGESRKPPCDCIVKGFSARASVIFFRVCRFLNYANFFFAIFLDIRTGATLEGSSMGHLSLPYSEEPAAFPHIVRLSDVKVSHEGHAVISRKKRNILFPSGVKLCAQETAPQVVANHLSYFHLRVCQETTWEAFKIFWDRLPEQDEYQSWMSQCQEGTVTAQDIGSYFSESDEHKALVKRVVDTFANNMSFNLQRMLLQGLKSEPTRSWQHLCSTPTPVTSEATAAPELEDAAKEEEGEEAVTIIPEVVESTLDNDIAAQPPTPVVLEQVVELSILLTEEMYSVDLEDPASLQFQTLSRQLAEKIEDALETLPGFKSVSVLDFRPQKDSQGPDGVVADFAVTVAVDAAGVSNDQLDYLTLQSNQVENSYRKVKEPPTVAYAISEVKSIVTEALHENEPESVSEIPESVNAADGAVVSVVDESQEVTIWVEDVEDDDLPESSETITAATSGNDVVVLEESTVVSAAPLLITSAPGTDSMEEEGLLLEDTVQTPAVENPIPEELPAELPSPELPEDFTLPEPPVEIEASGLDLQDLLQPTTAGIEEEDKEEEEEEEEEEDEGVSLAETATEDELITADVAVDAGDVSDSVSNAVEEEPTAADKVTLEDLPIEVVENEVEIREELESATITTTEEESLPALVPPPEAVDIVSEASEPESAETDLLPVDEESMEGTIEDSDLTDVPPAHEETNPEEAAISVVFENLEPSENGEESVFEDHGVEEATQSEGQEVMVDSETPEETEAPGAPSISKEDLTEDEVLLVNKDESEPPVTDSLSPVQPTALSPERESPFTRVSEANPAPEGQPDIFIPSLVEIQTSIEGLDDATIGDPGFEVIHYGYGLINHTEEGSTGFPSGVADGTDQASIAMPVNPGRALMVFFSLRVTNMIFSDDLFNKSSAEYKALEQRFLELLVPYLQSNLSNFENLEILNFRNGSIVVNSRMKFGKPVAQAVTTTVYLILEDFCNTAYQTMNLAIDKYSLDVESGDQADPCKFQACNEYAECKVNKWSGEAECVCNAGYFSVDGLPCQSICELRTDFCLNDGKCDIIPGQGAICRCRVGENWWYRGEHCEEYVSEPLVVGIAVASVAGFLLVASGVIFFLARTLRDQYDKDESEDPIRGAESLPSLERATKYNPMYESEATTGYSHYYRRYPEFPHYSSASAEASTDFSSEEIRHIYENSELTKEEIQDRIRIIELYAKDRQFADFVRQHQAVTGETDSGVFVHKKERKLDLDDKTIATVAENIFIDVMMRVIVSMEYNGRFLGCTHAYMTSPIAPFKLSRLKLPETKMSSSTVERYRWCRSSLLRPDVQSGQRDYIVWLSVQYNDEHNGGMSFERRGVVCFPIWRVRRPIPSVVTVRRQNMKVRINATGDTIVMTFLRPNADTKLEGYILGYGSSMFSKQFIQLPENGQPYETEFDAEPKYLIAVQPIPTNEVKKQCTGKVELQKPLHLVIGSVTPTSVLLSWGTLLKTPYEGNIMNECLEDGHYTVRYREKNRKWNYQTCPTSDTVIDNLKPNVVYEFGVQPNAKDATGMWSRPVIHNISTGGIEEKAIRKIFKRPFNPVNTTAVENRTQRLLFRETLNNRLLTGDPGEKNMTLRVNANSCISCDDCIYKKNQPLPFVFLSFTNQKPLTPGPRSFPFAPRHVLHPPIPVNKRPNLVGKPSDHDKPMDLKQGDKESILKPFPLVTAKPKQERRQQTATSAPAVNSSHFDIYENSSIFRPLPASDIDIMGKKRFVAPHVIYKTDKKPDEPCSITSSLSFFPDEEGSDQNVTGPPRIPPSNLTVVTVEGCPSFVILDWQKSDNETREYEVVSTAKGPNGQEVSILTTNQTHTAVENLKPESNYEFKVTPKNELGTGPSTDPVTFSTESGKFPFRSTKSKDAIWTQFPFKADAYSECNGKQFVKRTWYRKFVGIQLCNSLRYKIYLSDSLNGKFYHIGDQTGHGEDHCQFVDSFLDGRTGTQMLADQLPSKLGFFRALRQEPVHFGEIGGKSHITYVGWYECGTPIPGKW</sequence>
<dbReference type="SUPFAM" id="SSF54001">
    <property type="entry name" value="Cysteine proteinases"/>
    <property type="match status" value="1"/>
</dbReference>
<proteinExistence type="inferred from homology"/>
<dbReference type="PROSITE" id="PS50024">
    <property type="entry name" value="SEA"/>
    <property type="match status" value="2"/>
</dbReference>
<feature type="domain" description="EGF-like" evidence="24">
    <location>
        <begin position="1997"/>
        <end position="2038"/>
    </location>
</feature>
<dbReference type="FunFam" id="3.30.70.960:FF:000002">
    <property type="entry name" value="Interphotoreceptor matrix proteoglycan 2"/>
    <property type="match status" value="1"/>
</dbReference>
<comment type="caution">
    <text evidence="21">Lacks conserved residue(s) required for the propagation of feature annotation.</text>
</comment>
<dbReference type="SMART" id="SM00200">
    <property type="entry name" value="SEA"/>
    <property type="match status" value="2"/>
</dbReference>
<feature type="compositionally biased region" description="Polar residues" evidence="22">
    <location>
        <begin position="2865"/>
        <end position="2876"/>
    </location>
</feature>
<comment type="similarity">
    <text evidence="3">Belongs to the peptidase C48 family.</text>
</comment>
<feature type="compositionally biased region" description="Acidic residues" evidence="22">
    <location>
        <begin position="1555"/>
        <end position="1573"/>
    </location>
</feature>
<dbReference type="InterPro" id="IPR036116">
    <property type="entry name" value="FN3_sf"/>
</dbReference>
<evidence type="ECO:0000256" key="2">
    <source>
        <dbReference type="ARBA" id="ARBA00004593"/>
    </source>
</evidence>